<evidence type="ECO:0000313" key="1">
    <source>
        <dbReference type="EMBL" id="KAK7695673.1"/>
    </source>
</evidence>
<proteinExistence type="predicted"/>
<evidence type="ECO:0000313" key="2">
    <source>
        <dbReference type="Proteomes" id="UP001385951"/>
    </source>
</evidence>
<gene>
    <name evidence="1" type="ORF">QCA50_000309</name>
</gene>
<dbReference type="Proteomes" id="UP001385951">
    <property type="component" value="Unassembled WGS sequence"/>
</dbReference>
<name>A0AAW0GXP4_9APHY</name>
<accession>A0AAW0GXP4</accession>
<dbReference type="AlphaFoldDB" id="A0AAW0GXP4"/>
<reference evidence="1 2" key="1">
    <citation type="submission" date="2022-09" db="EMBL/GenBank/DDBJ databases">
        <authorList>
            <person name="Palmer J.M."/>
        </authorList>
    </citation>
    <scope>NUCLEOTIDE SEQUENCE [LARGE SCALE GENOMIC DNA]</scope>
    <source>
        <strain evidence="1 2">DSM 7382</strain>
    </source>
</reference>
<organism evidence="1 2">
    <name type="scientific">Cerrena zonata</name>
    <dbReference type="NCBI Taxonomy" id="2478898"/>
    <lineage>
        <taxon>Eukaryota</taxon>
        <taxon>Fungi</taxon>
        <taxon>Dikarya</taxon>
        <taxon>Basidiomycota</taxon>
        <taxon>Agaricomycotina</taxon>
        <taxon>Agaricomycetes</taxon>
        <taxon>Polyporales</taxon>
        <taxon>Cerrenaceae</taxon>
        <taxon>Cerrena</taxon>
    </lineage>
</organism>
<dbReference type="EMBL" id="JASBNA010000001">
    <property type="protein sequence ID" value="KAK7695673.1"/>
    <property type="molecule type" value="Genomic_DNA"/>
</dbReference>
<keyword evidence="2" id="KW-1185">Reference proteome</keyword>
<sequence>MRSPNMLFASCRRRSHPLLFGKRFNSSNSAHGQLYSDLIPGMVPIALLGSAVYMGLKLAQTSLVHEKYLDEAQAKVSALEVELETLRTHTPIVPEHGGPVLATSSEPNTNSKRWWFF</sequence>
<protein>
    <submittedName>
        <fullName evidence="1">Uncharacterized protein</fullName>
    </submittedName>
</protein>
<comment type="caution">
    <text evidence="1">The sequence shown here is derived from an EMBL/GenBank/DDBJ whole genome shotgun (WGS) entry which is preliminary data.</text>
</comment>